<accession>A0ACB9V642</accession>
<sequence length="321" mass="36351">MFGPRSVCKCDFKVYSINLLYLLKHNVERLLLCFNWTYQKRSAKKLFLCSPHSFGQFLKDNGKSSAFKPSREEQETVNRTDVAHARRVSRHPFSSGISLDDLHLIFQAYVHETLIFTRESCDIIRSLHPAISATESDVFGSLLTTGRHLVPGVSQSPRHYITEMGWDVTLRCDLMPGHLYLYWYRQTLGKGMEFLMSIYNKEPSEKAHFMEDCFSAEMPNGAYLILKMHPAQLGDLAMFLCASSLPTALQRCFLALSQTPQCLYALLKAAVRGVGEIQSNKNVTTGDGLGKSKHAQRILRPELLALNLMGEDRTDFSEAKT</sequence>
<name>A0ACB9V642_9CETA</name>
<dbReference type="EMBL" id="CM043030">
    <property type="protein sequence ID" value="KAI4585157.1"/>
    <property type="molecule type" value="Genomic_DNA"/>
</dbReference>
<gene>
    <name evidence="1" type="ORF">MJG53_006691</name>
</gene>
<proteinExistence type="predicted"/>
<reference evidence="1" key="1">
    <citation type="submission" date="2022-03" db="EMBL/GenBank/DDBJ databases">
        <title>Genomic analyses of argali, domestic sheep and their hybrids provide insights into chromosomal evolution, heterosis and genetic basis of agronomic traits.</title>
        <authorList>
            <person name="Li M."/>
        </authorList>
    </citation>
    <scope>NUCLEOTIDE SEQUENCE</scope>
    <source>
        <strain evidence="1">F1 hybrid</strain>
    </source>
</reference>
<keyword evidence="2" id="KW-1185">Reference proteome</keyword>
<comment type="caution">
    <text evidence="1">The sequence shown here is derived from an EMBL/GenBank/DDBJ whole genome shotgun (WGS) entry which is preliminary data.</text>
</comment>
<organism evidence="1 2">
    <name type="scientific">Ovis ammon polii x Ovis aries</name>
    <dbReference type="NCBI Taxonomy" id="2918886"/>
    <lineage>
        <taxon>Eukaryota</taxon>
        <taxon>Metazoa</taxon>
        <taxon>Chordata</taxon>
        <taxon>Craniata</taxon>
        <taxon>Vertebrata</taxon>
        <taxon>Euteleostomi</taxon>
        <taxon>Mammalia</taxon>
        <taxon>Eutheria</taxon>
        <taxon>Laurasiatheria</taxon>
        <taxon>Artiodactyla</taxon>
        <taxon>Ruminantia</taxon>
        <taxon>Pecora</taxon>
        <taxon>Bovidae</taxon>
        <taxon>Caprinae</taxon>
        <taxon>Ovis</taxon>
    </lineage>
</organism>
<protein>
    <submittedName>
        <fullName evidence="1">Uncharacterized protein</fullName>
    </submittedName>
</protein>
<evidence type="ECO:0000313" key="2">
    <source>
        <dbReference type="Proteomes" id="UP001057279"/>
    </source>
</evidence>
<evidence type="ECO:0000313" key="1">
    <source>
        <dbReference type="EMBL" id="KAI4585157.1"/>
    </source>
</evidence>
<dbReference type="Proteomes" id="UP001057279">
    <property type="component" value="Linkage Group LG05"/>
</dbReference>